<feature type="domain" description="POU-specific" evidence="1">
    <location>
        <begin position="50"/>
        <end position="132"/>
    </location>
</feature>
<reference evidence="3" key="1">
    <citation type="submission" date="2016-11" db="UniProtKB">
        <authorList>
            <consortium name="WormBaseParasite"/>
        </authorList>
    </citation>
    <scope>IDENTIFICATION</scope>
</reference>
<sequence>MEQSLWSLNSNGTFEATETELNATPEPFSIPTHEVADLLVKTIDICLDQQMREMLVLLAEFSTMFKKRRIELGIPQRLIGQAMEQFPGIGGTRSENRGISQSYVSCFEELRLPPLSMIKLLPLFQRTLQAMLTNECQKIFPESFHQKPSEIDLSELHLWENRAEKLFLKASGRWLPETAVQSWISAVRSPPTPQEDQKPVNHLAVVQARQEDTEDGLSQCGGASAPAGYIAKWNVRHSRSASVHRFVETSFASVWTVL</sequence>
<dbReference type="AlphaFoldDB" id="A0A1I7Y466"/>
<dbReference type="SMART" id="SM00352">
    <property type="entry name" value="POU"/>
    <property type="match status" value="1"/>
</dbReference>
<name>A0A1I7Y466_9BILA</name>
<dbReference type="InterPro" id="IPR000327">
    <property type="entry name" value="POU_dom"/>
</dbReference>
<dbReference type="Gene3D" id="1.10.260.40">
    <property type="entry name" value="lambda repressor-like DNA-binding domains"/>
    <property type="match status" value="1"/>
</dbReference>
<evidence type="ECO:0000313" key="2">
    <source>
        <dbReference type="Proteomes" id="UP000095287"/>
    </source>
</evidence>
<protein>
    <submittedName>
        <fullName evidence="3">POU-specific domain-containing protein</fullName>
    </submittedName>
</protein>
<dbReference type="SUPFAM" id="SSF47413">
    <property type="entry name" value="lambda repressor-like DNA-binding domains"/>
    <property type="match status" value="1"/>
</dbReference>
<evidence type="ECO:0000313" key="3">
    <source>
        <dbReference type="WBParaSite" id="L893_g12551.t1"/>
    </source>
</evidence>
<evidence type="ECO:0000259" key="1">
    <source>
        <dbReference type="PROSITE" id="PS51179"/>
    </source>
</evidence>
<organism evidence="2 3">
    <name type="scientific">Steinernema glaseri</name>
    <dbReference type="NCBI Taxonomy" id="37863"/>
    <lineage>
        <taxon>Eukaryota</taxon>
        <taxon>Metazoa</taxon>
        <taxon>Ecdysozoa</taxon>
        <taxon>Nematoda</taxon>
        <taxon>Chromadorea</taxon>
        <taxon>Rhabditida</taxon>
        <taxon>Tylenchina</taxon>
        <taxon>Panagrolaimomorpha</taxon>
        <taxon>Strongyloidoidea</taxon>
        <taxon>Steinernematidae</taxon>
        <taxon>Steinernema</taxon>
    </lineage>
</organism>
<dbReference type="InterPro" id="IPR010982">
    <property type="entry name" value="Lambda_DNA-bd_dom_sf"/>
</dbReference>
<dbReference type="GO" id="GO:0005634">
    <property type="term" value="C:nucleus"/>
    <property type="evidence" value="ECO:0007669"/>
    <property type="project" value="UniProtKB-ARBA"/>
</dbReference>
<dbReference type="WBParaSite" id="L893_g12551.t1">
    <property type="protein sequence ID" value="L893_g12551.t1"/>
    <property type="gene ID" value="L893_g12551"/>
</dbReference>
<dbReference type="Pfam" id="PF00157">
    <property type="entry name" value="Pou"/>
    <property type="match status" value="1"/>
</dbReference>
<proteinExistence type="predicted"/>
<accession>A0A1I7Y466</accession>
<dbReference type="PROSITE" id="PS51179">
    <property type="entry name" value="POU_3"/>
    <property type="match status" value="1"/>
</dbReference>
<dbReference type="GO" id="GO:0003677">
    <property type="term" value="F:DNA binding"/>
    <property type="evidence" value="ECO:0007669"/>
    <property type="project" value="InterPro"/>
</dbReference>
<keyword evidence="2" id="KW-1185">Reference proteome</keyword>
<dbReference type="GO" id="GO:0003700">
    <property type="term" value="F:DNA-binding transcription factor activity"/>
    <property type="evidence" value="ECO:0007669"/>
    <property type="project" value="InterPro"/>
</dbReference>
<dbReference type="Proteomes" id="UP000095287">
    <property type="component" value="Unplaced"/>
</dbReference>